<dbReference type="Proteomes" id="UP000654670">
    <property type="component" value="Unassembled WGS sequence"/>
</dbReference>
<evidence type="ECO:0000313" key="4">
    <source>
        <dbReference type="EMBL" id="GGL61097.1"/>
    </source>
</evidence>
<dbReference type="PROSITE" id="PS01081">
    <property type="entry name" value="HTH_TETR_1"/>
    <property type="match status" value="1"/>
</dbReference>
<feature type="DNA-binding region" description="H-T-H motif" evidence="2">
    <location>
        <begin position="33"/>
        <end position="52"/>
    </location>
</feature>
<accession>A0A917S6C3</accession>
<evidence type="ECO:0000256" key="2">
    <source>
        <dbReference type="PROSITE-ProRule" id="PRU00335"/>
    </source>
</evidence>
<dbReference type="EMBL" id="BMOK01000013">
    <property type="protein sequence ID" value="GGL61097.1"/>
    <property type="molecule type" value="Genomic_DNA"/>
</dbReference>
<dbReference type="InterPro" id="IPR036271">
    <property type="entry name" value="Tet_transcr_reg_TetR-rel_C_sf"/>
</dbReference>
<dbReference type="GO" id="GO:0003700">
    <property type="term" value="F:DNA-binding transcription factor activity"/>
    <property type="evidence" value="ECO:0007669"/>
    <property type="project" value="TreeGrafter"/>
</dbReference>
<dbReference type="PANTHER" id="PTHR30055">
    <property type="entry name" value="HTH-TYPE TRANSCRIPTIONAL REGULATOR RUTR"/>
    <property type="match status" value="1"/>
</dbReference>
<organism evidence="4 5">
    <name type="scientific">Sporolactobacillus putidus</name>
    <dbReference type="NCBI Taxonomy" id="492735"/>
    <lineage>
        <taxon>Bacteria</taxon>
        <taxon>Bacillati</taxon>
        <taxon>Bacillota</taxon>
        <taxon>Bacilli</taxon>
        <taxon>Bacillales</taxon>
        <taxon>Sporolactobacillaceae</taxon>
        <taxon>Sporolactobacillus</taxon>
    </lineage>
</organism>
<dbReference type="InterPro" id="IPR050109">
    <property type="entry name" value="HTH-type_TetR-like_transc_reg"/>
</dbReference>
<feature type="domain" description="HTH tetR-type" evidence="3">
    <location>
        <begin position="10"/>
        <end position="70"/>
    </location>
</feature>
<evidence type="ECO:0000256" key="1">
    <source>
        <dbReference type="ARBA" id="ARBA00023125"/>
    </source>
</evidence>
<dbReference type="SUPFAM" id="SSF48498">
    <property type="entry name" value="Tetracyclin repressor-like, C-terminal domain"/>
    <property type="match status" value="1"/>
</dbReference>
<name>A0A917S6C3_9BACL</name>
<dbReference type="PRINTS" id="PR00455">
    <property type="entry name" value="HTHTETR"/>
</dbReference>
<keyword evidence="1 2" id="KW-0238">DNA-binding</keyword>
<dbReference type="Gene3D" id="1.10.10.60">
    <property type="entry name" value="Homeodomain-like"/>
    <property type="match status" value="1"/>
</dbReference>
<dbReference type="InterPro" id="IPR023772">
    <property type="entry name" value="DNA-bd_HTH_TetR-type_CS"/>
</dbReference>
<dbReference type="Pfam" id="PF00440">
    <property type="entry name" value="TetR_N"/>
    <property type="match status" value="1"/>
</dbReference>
<dbReference type="PANTHER" id="PTHR30055:SF226">
    <property type="entry name" value="HTH-TYPE TRANSCRIPTIONAL REGULATOR PKSA"/>
    <property type="match status" value="1"/>
</dbReference>
<reference evidence="4" key="1">
    <citation type="journal article" date="2014" name="Int. J. Syst. Evol. Microbiol.">
        <title>Complete genome sequence of Corynebacterium casei LMG S-19264T (=DSM 44701T), isolated from a smear-ripened cheese.</title>
        <authorList>
            <consortium name="US DOE Joint Genome Institute (JGI-PGF)"/>
            <person name="Walter F."/>
            <person name="Albersmeier A."/>
            <person name="Kalinowski J."/>
            <person name="Ruckert C."/>
        </authorList>
    </citation>
    <scope>NUCLEOTIDE SEQUENCE</scope>
    <source>
        <strain evidence="4">JCM 15325</strain>
    </source>
</reference>
<dbReference type="PROSITE" id="PS50977">
    <property type="entry name" value="HTH_TETR_2"/>
    <property type="match status" value="1"/>
</dbReference>
<reference evidence="4" key="2">
    <citation type="submission" date="2020-09" db="EMBL/GenBank/DDBJ databases">
        <authorList>
            <person name="Sun Q."/>
            <person name="Ohkuma M."/>
        </authorList>
    </citation>
    <scope>NUCLEOTIDE SEQUENCE</scope>
    <source>
        <strain evidence="4">JCM 15325</strain>
    </source>
</reference>
<dbReference type="RefSeq" id="WP_188804109.1">
    <property type="nucleotide sequence ID" value="NZ_BMOK01000013.1"/>
</dbReference>
<comment type="caution">
    <text evidence="4">The sequence shown here is derived from an EMBL/GenBank/DDBJ whole genome shotgun (WGS) entry which is preliminary data.</text>
</comment>
<dbReference type="AlphaFoldDB" id="A0A917S6C3"/>
<sequence>MISKFLSLEPEKQTRIINAALTEFSERGYKNASTNEIVKRANISKGLLFHYFGNKKKLFLFLYDYSLDIFLNDFYSKVDYGETDLIKRLRQVTLLKIKLSQKHPDLYNFLVVSMVDDAIEIKPELENKYKAAVQDGFNKLFANIDASKLKEGLDLRHVTKIIMWVSQGFGNRVLERMRQDPDYKAHFDIQEFMTEFDEYIAILENAFYK</sequence>
<proteinExistence type="predicted"/>
<dbReference type="GO" id="GO:0000976">
    <property type="term" value="F:transcription cis-regulatory region binding"/>
    <property type="evidence" value="ECO:0007669"/>
    <property type="project" value="TreeGrafter"/>
</dbReference>
<dbReference type="InterPro" id="IPR001647">
    <property type="entry name" value="HTH_TetR"/>
</dbReference>
<protein>
    <submittedName>
        <fullName evidence="4">TetR family transcriptional regulator</fullName>
    </submittedName>
</protein>
<dbReference type="SUPFAM" id="SSF46689">
    <property type="entry name" value="Homeodomain-like"/>
    <property type="match status" value="1"/>
</dbReference>
<keyword evidence="5" id="KW-1185">Reference proteome</keyword>
<dbReference type="InterPro" id="IPR009057">
    <property type="entry name" value="Homeodomain-like_sf"/>
</dbReference>
<evidence type="ECO:0000259" key="3">
    <source>
        <dbReference type="PROSITE" id="PS50977"/>
    </source>
</evidence>
<gene>
    <name evidence="4" type="ORF">GCM10007968_26350</name>
</gene>
<dbReference type="Gene3D" id="1.10.357.10">
    <property type="entry name" value="Tetracycline Repressor, domain 2"/>
    <property type="match status" value="1"/>
</dbReference>
<evidence type="ECO:0000313" key="5">
    <source>
        <dbReference type="Proteomes" id="UP000654670"/>
    </source>
</evidence>